<comment type="subcellular location">
    <subcellularLocation>
        <location evidence="1 11">Cell membrane</location>
        <topology evidence="1 11">Multi-pass membrane protein</topology>
    </subcellularLocation>
</comment>
<accession>A0AAF0IL02</accession>
<proteinExistence type="inferred from homology"/>
<dbReference type="EMBL" id="CP120629">
    <property type="protein sequence ID" value="WEW60236.1"/>
    <property type="molecule type" value="Genomic_DNA"/>
</dbReference>
<dbReference type="InterPro" id="IPR029044">
    <property type="entry name" value="Nucleotide-diphossugar_trans"/>
</dbReference>
<feature type="transmembrane region" description="Helical" evidence="11">
    <location>
        <begin position="498"/>
        <end position="519"/>
    </location>
</feature>
<dbReference type="Pfam" id="PF01644">
    <property type="entry name" value="Chitin_synth_1"/>
    <property type="match status" value="1"/>
</dbReference>
<evidence type="ECO:0000256" key="6">
    <source>
        <dbReference type="ARBA" id="ARBA00022692"/>
    </source>
</evidence>
<evidence type="ECO:0000313" key="13">
    <source>
        <dbReference type="Proteomes" id="UP001219355"/>
    </source>
</evidence>
<keyword evidence="9 11" id="KW-0961">Cell wall biogenesis/degradation</keyword>
<keyword evidence="5 11" id="KW-0808">Transferase</keyword>
<dbReference type="InterPro" id="IPR004835">
    <property type="entry name" value="Chitin_synth"/>
</dbReference>
<evidence type="ECO:0000256" key="4">
    <source>
        <dbReference type="ARBA" id="ARBA00022676"/>
    </source>
</evidence>
<protein>
    <recommendedName>
        <fullName evidence="2 11">Chitin synthase</fullName>
        <ecNumber evidence="2 11">2.4.1.16</ecNumber>
    </recommendedName>
</protein>
<keyword evidence="4 11" id="KW-0328">Glycosyltransferase</keyword>
<evidence type="ECO:0000256" key="7">
    <source>
        <dbReference type="ARBA" id="ARBA00022989"/>
    </source>
</evidence>
<feature type="transmembrane region" description="Helical" evidence="11">
    <location>
        <begin position="666"/>
        <end position="690"/>
    </location>
</feature>
<dbReference type="CDD" id="cd04190">
    <property type="entry name" value="Chitin_synth_C"/>
    <property type="match status" value="1"/>
</dbReference>
<evidence type="ECO:0000313" key="12">
    <source>
        <dbReference type="EMBL" id="WEW60236.1"/>
    </source>
</evidence>
<dbReference type="GO" id="GO:0004100">
    <property type="term" value="F:chitin synthase activity"/>
    <property type="evidence" value="ECO:0007669"/>
    <property type="project" value="UniProtKB-UniRule"/>
</dbReference>
<keyword evidence="6 11" id="KW-0812">Transmembrane</keyword>
<dbReference type="AlphaFoldDB" id="A0AAF0IL02"/>
<evidence type="ECO:0000256" key="9">
    <source>
        <dbReference type="ARBA" id="ARBA00023316"/>
    </source>
</evidence>
<dbReference type="GO" id="GO:0006031">
    <property type="term" value="P:chitin biosynthetic process"/>
    <property type="evidence" value="ECO:0007669"/>
    <property type="project" value="UniProtKB-UniRule"/>
</dbReference>
<feature type="transmembrane region" description="Helical" evidence="11">
    <location>
        <begin position="415"/>
        <end position="436"/>
    </location>
</feature>
<keyword evidence="8 11" id="KW-0472">Membrane</keyword>
<evidence type="ECO:0000256" key="2">
    <source>
        <dbReference type="ARBA" id="ARBA00012543"/>
    </source>
</evidence>
<evidence type="ECO:0000256" key="11">
    <source>
        <dbReference type="RuleBase" id="RU366040"/>
    </source>
</evidence>
<keyword evidence="7 11" id="KW-1133">Transmembrane helix</keyword>
<sequence>MYNRHTELLIAITYYNEDKMLTARTLHGVMQNVRDIVNIKKSEFWNKGGPAWQKIVVALIFDGIDPCDKDVLDVLATVGVYQDGVMKRDVDGKETVAHIFEYTTQLSVTSNQQLIRPHDDGPATLPPVQMMFCLKQKNSKKINSHRWLFNAFGRILNPEICILLDAGTKPGSKSLLALWEAFYNDKDLGGSCGEIHAMLGKGWKNLINPLVAAQNFEYKISNILDKPLESSFGYVSVLPGAFSAYRFRAIMGRPLEQYFHGDHTLSKQLGPKGIEGMNIFKKNMFLAEDRILCFELVAKAGSKWHLTYVKASKGETDVPEGAPEFISQRRRWLNGSFAASIYALMHFGRMYKSGHNILRMFFFHIQMLYNTFTVFMTWFALASYWLTTSVIMDLVGNPTKEGERAFPFGNKVTPILNTILKYLYLGFLLLQFILALGNRPKGSKHSYITSFIVFGLIQLYLVILSMYLVVRAFSGGVEFETHEGVNGFLKSFFGSSGAGIIIIALAATFGLYFVASFMYMDPWHMFTSFPAYLLIMSSYINILMVYAFSNWHDVSWGTKGADKADALPSAQTKKEDGGKAAVIEEIDKPQADIDSQFEATVKRALTPYVEPKVDEKKSLEDSYKSFRTRLVASWLFSNALLSVAITSDNVNKFGFTSQATMRTARFFQALLWATAALSLIRFIGACWFLGKSGIMCCFARR</sequence>
<dbReference type="GO" id="GO:0071555">
    <property type="term" value="P:cell wall organization"/>
    <property type="evidence" value="ECO:0007669"/>
    <property type="project" value="UniProtKB-KW"/>
</dbReference>
<dbReference type="GO" id="GO:0030428">
    <property type="term" value="C:cell septum"/>
    <property type="evidence" value="ECO:0007669"/>
    <property type="project" value="TreeGrafter"/>
</dbReference>
<comment type="catalytic activity">
    <reaction evidence="11">
        <text>[(1-&gt;4)-N-acetyl-beta-D-glucosaminyl](n) + UDP-N-acetyl-alpha-D-glucosamine = [(1-&gt;4)-N-acetyl-beta-D-glucosaminyl](n+1) + UDP + H(+)</text>
        <dbReference type="Rhea" id="RHEA:16637"/>
        <dbReference type="Rhea" id="RHEA-COMP:9593"/>
        <dbReference type="Rhea" id="RHEA-COMP:9595"/>
        <dbReference type="ChEBI" id="CHEBI:15378"/>
        <dbReference type="ChEBI" id="CHEBI:17029"/>
        <dbReference type="ChEBI" id="CHEBI:57705"/>
        <dbReference type="ChEBI" id="CHEBI:58223"/>
        <dbReference type="EC" id="2.4.1.16"/>
    </reaction>
</comment>
<evidence type="ECO:0000256" key="8">
    <source>
        <dbReference type="ARBA" id="ARBA00023136"/>
    </source>
</evidence>
<dbReference type="PANTHER" id="PTHR22914">
    <property type="entry name" value="CHITIN SYNTHASE"/>
    <property type="match status" value="1"/>
</dbReference>
<dbReference type="EC" id="2.4.1.16" evidence="2 11"/>
<name>A0AAF0IL02_9EURO</name>
<feature type="transmembrane region" description="Helical" evidence="11">
    <location>
        <begin position="448"/>
        <end position="470"/>
    </location>
</feature>
<dbReference type="Proteomes" id="UP001219355">
    <property type="component" value="Chromosome 3"/>
</dbReference>
<dbReference type="PANTHER" id="PTHR22914:SF11">
    <property type="entry name" value="CHITIN SYNTHASE B"/>
    <property type="match status" value="1"/>
</dbReference>
<evidence type="ECO:0000256" key="5">
    <source>
        <dbReference type="ARBA" id="ARBA00022679"/>
    </source>
</evidence>
<evidence type="ECO:0000256" key="1">
    <source>
        <dbReference type="ARBA" id="ARBA00004651"/>
    </source>
</evidence>
<keyword evidence="13" id="KW-1185">Reference proteome</keyword>
<dbReference type="SUPFAM" id="SSF53448">
    <property type="entry name" value="Nucleotide-diphospho-sugar transferases"/>
    <property type="match status" value="1"/>
</dbReference>
<feature type="transmembrane region" description="Helical" evidence="11">
    <location>
        <begin position="531"/>
        <end position="549"/>
    </location>
</feature>
<comment type="similarity">
    <text evidence="10">Belongs to the chitin synthase family. Class III subfamily.</text>
</comment>
<comment type="function">
    <text evidence="11">Polymerizes chitin, a structural polymer of the cell wall and septum, by transferring the sugar moiety of UDP-GlcNAc to the non-reducing end of the growing chitin polymer.</text>
</comment>
<keyword evidence="3 11" id="KW-1003">Cell membrane</keyword>
<organism evidence="12 13">
    <name type="scientific">Emydomyces testavorans</name>
    <dbReference type="NCBI Taxonomy" id="2070801"/>
    <lineage>
        <taxon>Eukaryota</taxon>
        <taxon>Fungi</taxon>
        <taxon>Dikarya</taxon>
        <taxon>Ascomycota</taxon>
        <taxon>Pezizomycotina</taxon>
        <taxon>Eurotiomycetes</taxon>
        <taxon>Eurotiomycetidae</taxon>
        <taxon>Onygenales</taxon>
        <taxon>Nannizziopsiaceae</taxon>
        <taxon>Emydomyces</taxon>
    </lineage>
</organism>
<reference evidence="12" key="1">
    <citation type="submission" date="2023-03" db="EMBL/GenBank/DDBJ databases">
        <title>Emydomyces testavorans Genome Sequence.</title>
        <authorList>
            <person name="Hoyer L."/>
        </authorList>
    </citation>
    <scope>NUCLEOTIDE SEQUENCE</scope>
    <source>
        <strain evidence="12">16-2883</strain>
    </source>
</reference>
<gene>
    <name evidence="12" type="primary">CHS3_2</name>
    <name evidence="12" type="ORF">PRK78_005721</name>
</gene>
<evidence type="ECO:0000256" key="3">
    <source>
        <dbReference type="ARBA" id="ARBA00022475"/>
    </source>
</evidence>
<dbReference type="GO" id="GO:0005886">
    <property type="term" value="C:plasma membrane"/>
    <property type="evidence" value="ECO:0007669"/>
    <property type="project" value="UniProtKB-SubCell"/>
</dbReference>
<evidence type="ECO:0000256" key="10">
    <source>
        <dbReference type="ARBA" id="ARBA00038055"/>
    </source>
</evidence>